<dbReference type="PANTHER" id="PTHR11986">
    <property type="entry name" value="AMINOTRANSFERASE CLASS III"/>
    <property type="match status" value="1"/>
</dbReference>
<dbReference type="InterPro" id="IPR015422">
    <property type="entry name" value="PyrdxlP-dep_Trfase_small"/>
</dbReference>
<dbReference type="Gene3D" id="3.90.1150.10">
    <property type="entry name" value="Aspartate Aminotransferase, domain 1"/>
    <property type="match status" value="1"/>
</dbReference>
<evidence type="ECO:0000256" key="4">
    <source>
        <dbReference type="ARBA" id="ARBA00022679"/>
    </source>
</evidence>
<dbReference type="SUPFAM" id="SSF53383">
    <property type="entry name" value="PLP-dependent transferases"/>
    <property type="match status" value="1"/>
</dbReference>
<evidence type="ECO:0000256" key="1">
    <source>
        <dbReference type="ARBA" id="ARBA00001933"/>
    </source>
</evidence>
<evidence type="ECO:0000256" key="5">
    <source>
        <dbReference type="ARBA" id="ARBA00022898"/>
    </source>
</evidence>
<keyword evidence="8" id="KW-1185">Reference proteome</keyword>
<evidence type="ECO:0000256" key="6">
    <source>
        <dbReference type="RuleBase" id="RU003560"/>
    </source>
</evidence>
<evidence type="ECO:0000256" key="2">
    <source>
        <dbReference type="ARBA" id="ARBA00008954"/>
    </source>
</evidence>
<keyword evidence="5 6" id="KW-0663">Pyridoxal phosphate</keyword>
<dbReference type="InterPro" id="IPR015424">
    <property type="entry name" value="PyrdxlP-dep_Trfase"/>
</dbReference>
<proteinExistence type="inferred from homology"/>
<protein>
    <submittedName>
        <fullName evidence="7">Acetyl ornithine aminotransferase family protein</fullName>
    </submittedName>
</protein>
<sequence length="447" mass="48318">MQLAERQDLPMLRTPLPGPKARAVVERDQKVLSPSYTRSYPLVIARGEGAIVEDVDGNRFLDMNAGIAVVATGHSHPKVVAAVRAQAEKFLHMSGTDFYYENMVELAEKLAALAPGPDPKRVYFGNSGAEAIEAALKMARYHTGRDKFVAFLGGFHGRTIGALSLTGSKSVQKKGFAPLLGGVTHIPYAYCYRCAYGKQPDTCAVECVQVLEKQLFPTILPAEEVAAVFVEPVQGEGGYVVPPRKFFDELRAVCDRHGILLVADEVQCGMGRTGKLFASEHFGLEPDIVALAKGIASGLPLSATVAKAQYMQWKPGAHASTFGGNPVSVAASLATIELLEQELIENSAGIGAHMRQRMDTWVSRYPVIGDVRGLGLMLAFEVVKDQGNKERAPELRNRIEQLAFERGVLVLGAGQNSIRLSPPLVLTKEQADYALDVLEECIQAVCG</sequence>
<evidence type="ECO:0000256" key="3">
    <source>
        <dbReference type="ARBA" id="ARBA00022576"/>
    </source>
</evidence>
<comment type="similarity">
    <text evidence="2 6">Belongs to the class-III pyridoxal-phosphate-dependent aminotransferase family.</text>
</comment>
<dbReference type="PIRSF" id="PIRSF000521">
    <property type="entry name" value="Transaminase_4ab_Lys_Orn"/>
    <property type="match status" value="1"/>
</dbReference>
<dbReference type="InterPro" id="IPR050103">
    <property type="entry name" value="Class-III_PLP-dep_AT"/>
</dbReference>
<organism evidence="7 8">
    <name type="scientific">Paludibaculum fermentans</name>
    <dbReference type="NCBI Taxonomy" id="1473598"/>
    <lineage>
        <taxon>Bacteria</taxon>
        <taxon>Pseudomonadati</taxon>
        <taxon>Acidobacteriota</taxon>
        <taxon>Terriglobia</taxon>
        <taxon>Bryobacterales</taxon>
        <taxon>Bryobacteraceae</taxon>
        <taxon>Paludibaculum</taxon>
    </lineage>
</organism>
<keyword evidence="4 7" id="KW-0808">Transferase</keyword>
<dbReference type="CDD" id="cd00610">
    <property type="entry name" value="OAT_like"/>
    <property type="match status" value="1"/>
</dbReference>
<accession>A0A7S7NPM6</accession>
<reference evidence="7 8" key="1">
    <citation type="submission" date="2020-10" db="EMBL/GenBank/DDBJ databases">
        <title>Complete genome sequence of Paludibaculum fermentans P105T, a facultatively anaerobic acidobacterium capable of dissimilatory Fe(III) reduction.</title>
        <authorList>
            <person name="Dedysh S.N."/>
            <person name="Beletsky A.V."/>
            <person name="Kulichevskaya I.S."/>
            <person name="Mardanov A.V."/>
            <person name="Ravin N.V."/>
        </authorList>
    </citation>
    <scope>NUCLEOTIDE SEQUENCE [LARGE SCALE GENOMIC DNA]</scope>
    <source>
        <strain evidence="7 8">P105</strain>
    </source>
</reference>
<dbReference type="NCBIfam" id="NF004426">
    <property type="entry name" value="PRK05769.1"/>
    <property type="match status" value="1"/>
</dbReference>
<evidence type="ECO:0000313" key="7">
    <source>
        <dbReference type="EMBL" id="QOY87462.1"/>
    </source>
</evidence>
<evidence type="ECO:0000313" key="8">
    <source>
        <dbReference type="Proteomes" id="UP000593892"/>
    </source>
</evidence>
<dbReference type="GO" id="GO:0042802">
    <property type="term" value="F:identical protein binding"/>
    <property type="evidence" value="ECO:0007669"/>
    <property type="project" value="TreeGrafter"/>
</dbReference>
<dbReference type="Gene3D" id="3.40.640.10">
    <property type="entry name" value="Type I PLP-dependent aspartate aminotransferase-like (Major domain)"/>
    <property type="match status" value="1"/>
</dbReference>
<dbReference type="PROSITE" id="PS00600">
    <property type="entry name" value="AA_TRANSFER_CLASS_3"/>
    <property type="match status" value="1"/>
</dbReference>
<dbReference type="InterPro" id="IPR015421">
    <property type="entry name" value="PyrdxlP-dep_Trfase_major"/>
</dbReference>
<dbReference type="FunFam" id="3.40.640.10:FF:000013">
    <property type="entry name" value="4-aminobutyrate aminotransferase"/>
    <property type="match status" value="1"/>
</dbReference>
<gene>
    <name evidence="7" type="ORF">IRI77_32675</name>
</gene>
<dbReference type="EMBL" id="CP063849">
    <property type="protein sequence ID" value="QOY87462.1"/>
    <property type="molecule type" value="Genomic_DNA"/>
</dbReference>
<dbReference type="InterPro" id="IPR005814">
    <property type="entry name" value="Aminotrans_3"/>
</dbReference>
<dbReference type="GO" id="GO:0030170">
    <property type="term" value="F:pyridoxal phosphate binding"/>
    <property type="evidence" value="ECO:0007669"/>
    <property type="project" value="InterPro"/>
</dbReference>
<dbReference type="GO" id="GO:0008483">
    <property type="term" value="F:transaminase activity"/>
    <property type="evidence" value="ECO:0007669"/>
    <property type="project" value="UniProtKB-KW"/>
</dbReference>
<dbReference type="AlphaFoldDB" id="A0A7S7NPM6"/>
<keyword evidence="3 7" id="KW-0032">Aminotransferase</keyword>
<dbReference type="Proteomes" id="UP000593892">
    <property type="component" value="Chromosome"/>
</dbReference>
<dbReference type="KEGG" id="pfer:IRI77_32675"/>
<dbReference type="Pfam" id="PF00202">
    <property type="entry name" value="Aminotran_3"/>
    <property type="match status" value="1"/>
</dbReference>
<dbReference type="InterPro" id="IPR049704">
    <property type="entry name" value="Aminotrans_3_PPA_site"/>
</dbReference>
<dbReference type="PANTHER" id="PTHR11986:SF58">
    <property type="entry name" value="LEUCINE_METHIONINE RACEMASE"/>
    <property type="match status" value="1"/>
</dbReference>
<name>A0A7S7NPM6_PALFE</name>
<comment type="cofactor">
    <cofactor evidence="1">
        <name>pyridoxal 5'-phosphate</name>
        <dbReference type="ChEBI" id="CHEBI:597326"/>
    </cofactor>
</comment>